<protein>
    <submittedName>
        <fullName evidence="2">Uncharacterized protein</fullName>
    </submittedName>
</protein>
<evidence type="ECO:0000256" key="1">
    <source>
        <dbReference type="SAM" id="Phobius"/>
    </source>
</evidence>
<sequence>MKIKNYTPTKGFIWILLLIIFIAWLVYKCVPLTEKDQDALIHSNMERERIRLAEEFDSYTQEDFARLPKFDSRKYFLIKRSGRFWLIPREYQGDSGFKIRWPTDVNKLLAKKWKNDFDRDYAFNVFMYSPQYYNRTTDYWGRKIYNNASCQPKPYVGKFKWNGVLVRIYDSYHRNIKDEQYLDVCLTALKILNEEVKEIYFVN</sequence>
<name>A0A1E3M8I5_ACIBA</name>
<accession>A0A1E3M8I5</accession>
<keyword evidence="1" id="KW-0472">Membrane</keyword>
<evidence type="ECO:0000313" key="3">
    <source>
        <dbReference type="Proteomes" id="UP000072389"/>
    </source>
</evidence>
<dbReference type="RefSeq" id="WP_000694998.1">
    <property type="nucleotide sequence ID" value="NZ_CAUZGM010000005.1"/>
</dbReference>
<organism evidence="2 3">
    <name type="scientific">Acinetobacter baumannii</name>
    <dbReference type="NCBI Taxonomy" id="470"/>
    <lineage>
        <taxon>Bacteria</taxon>
        <taxon>Pseudomonadati</taxon>
        <taxon>Pseudomonadota</taxon>
        <taxon>Gammaproteobacteria</taxon>
        <taxon>Moraxellales</taxon>
        <taxon>Moraxellaceae</taxon>
        <taxon>Acinetobacter</taxon>
        <taxon>Acinetobacter calcoaceticus/baumannii complex</taxon>
    </lineage>
</organism>
<gene>
    <name evidence="2" type="ORF">AUO97_12575</name>
</gene>
<keyword evidence="1" id="KW-0812">Transmembrane</keyword>
<dbReference type="Proteomes" id="UP000072389">
    <property type="component" value="Chromosome"/>
</dbReference>
<reference evidence="2 3" key="1">
    <citation type="journal article" date="2014" name="Antimicrob. Agents Chemother.">
        <title>Triclosan can select for an AdeIJK-overexpressing mutant of Acinetobacter baumannii ATCC 17978 that displays reduced susceptibility to multiple antibiotics.</title>
        <authorList>
            <person name="Fernando D.M."/>
            <person name="Xu W."/>
            <person name="Loewen P.C."/>
            <person name="Zhanel G.G."/>
            <person name="Kumar A."/>
        </authorList>
    </citation>
    <scope>NUCLEOTIDE SEQUENCE [LARGE SCALE GENOMIC DNA]</scope>
    <source>
        <strain evidence="2 3">ATCC 17978</strain>
    </source>
</reference>
<dbReference type="EMBL" id="CP018664">
    <property type="protein sequence ID" value="APP31596.1"/>
    <property type="molecule type" value="Genomic_DNA"/>
</dbReference>
<keyword evidence="1" id="KW-1133">Transmembrane helix</keyword>
<proteinExistence type="predicted"/>
<dbReference type="AlphaFoldDB" id="A0A1E3M8I5"/>
<feature type="transmembrane region" description="Helical" evidence="1">
    <location>
        <begin position="12"/>
        <end position="27"/>
    </location>
</feature>
<evidence type="ECO:0000313" key="2">
    <source>
        <dbReference type="EMBL" id="APP31596.1"/>
    </source>
</evidence>